<evidence type="ECO:0000313" key="4">
    <source>
        <dbReference type="Proteomes" id="UP000465112"/>
    </source>
</evidence>
<organism evidence="3 4">
    <name type="scientific">Perca fluviatilis</name>
    <name type="common">European perch</name>
    <dbReference type="NCBI Taxonomy" id="8168"/>
    <lineage>
        <taxon>Eukaryota</taxon>
        <taxon>Metazoa</taxon>
        <taxon>Chordata</taxon>
        <taxon>Craniata</taxon>
        <taxon>Vertebrata</taxon>
        <taxon>Euteleostomi</taxon>
        <taxon>Actinopterygii</taxon>
        <taxon>Neopterygii</taxon>
        <taxon>Teleostei</taxon>
        <taxon>Neoteleostei</taxon>
        <taxon>Acanthomorphata</taxon>
        <taxon>Eupercaria</taxon>
        <taxon>Perciformes</taxon>
        <taxon>Percoidei</taxon>
        <taxon>Percidae</taxon>
        <taxon>Percinae</taxon>
        <taxon>Perca</taxon>
    </lineage>
</organism>
<dbReference type="PANTHER" id="PTHR47272">
    <property type="entry name" value="DDE_TNP_1_7 DOMAIN-CONTAINING PROTEIN"/>
    <property type="match status" value="1"/>
</dbReference>
<comment type="caution">
    <text evidence="3">The sequence shown here is derived from an EMBL/GenBank/DDBJ whole genome shotgun (WGS) entry which is preliminary data.</text>
</comment>
<evidence type="ECO:0000256" key="1">
    <source>
        <dbReference type="SAM" id="MobiDB-lite"/>
    </source>
</evidence>
<dbReference type="Pfam" id="PF13843">
    <property type="entry name" value="DDE_Tnp_1_7"/>
    <property type="match status" value="1"/>
</dbReference>
<proteinExistence type="predicted"/>
<reference evidence="3 4" key="1">
    <citation type="submission" date="2019-06" db="EMBL/GenBank/DDBJ databases">
        <title>A chromosome-scale genome assembly of the European perch, Perca fluviatilis.</title>
        <authorList>
            <person name="Roques C."/>
            <person name="Zahm M."/>
            <person name="Cabau C."/>
            <person name="Klopp C."/>
            <person name="Bouchez O."/>
            <person name="Donnadieu C."/>
            <person name="Kuhl H."/>
            <person name="Gislard M."/>
            <person name="Guendouz S."/>
            <person name="Journot L."/>
            <person name="Haffray P."/>
            <person name="Bestin A."/>
            <person name="Morvezen R."/>
            <person name="Feron R."/>
            <person name="Wen M."/>
            <person name="Jouanno E."/>
            <person name="Herpin A."/>
            <person name="Schartl M."/>
            <person name="Postlethwait J."/>
            <person name="Schaerlinger B."/>
            <person name="Chardard D."/>
            <person name="Lecocq T."/>
            <person name="Poncet C."/>
            <person name="Jaffrelo L."/>
            <person name="Lampietro C."/>
            <person name="Guiguen Y."/>
        </authorList>
    </citation>
    <scope>NUCLEOTIDE SEQUENCE [LARGE SCALE GENOMIC DNA]</scope>
    <source>
        <tissue evidence="3">Blood</tissue>
    </source>
</reference>
<evidence type="ECO:0000259" key="2">
    <source>
        <dbReference type="Pfam" id="PF13843"/>
    </source>
</evidence>
<evidence type="ECO:0000313" key="3">
    <source>
        <dbReference type="EMBL" id="KAF1384203.1"/>
    </source>
</evidence>
<feature type="region of interest" description="Disordered" evidence="1">
    <location>
        <begin position="1"/>
        <end position="91"/>
    </location>
</feature>
<accession>A0A6A5F5D3</accession>
<dbReference type="AlphaFoldDB" id="A0A6A5F5D3"/>
<feature type="compositionally biased region" description="Acidic residues" evidence="1">
    <location>
        <begin position="22"/>
        <end position="37"/>
    </location>
</feature>
<keyword evidence="4" id="KW-1185">Reference proteome</keyword>
<dbReference type="InterPro" id="IPR029526">
    <property type="entry name" value="PGBD"/>
</dbReference>
<protein>
    <recommendedName>
        <fullName evidence="2">PiggyBac transposable element-derived protein domain-containing protein</fullName>
    </recommendedName>
</protein>
<dbReference type="EMBL" id="VHII01000011">
    <property type="protein sequence ID" value="KAF1384203.1"/>
    <property type="molecule type" value="Genomic_DNA"/>
</dbReference>
<gene>
    <name evidence="3" type="ORF">PFLUV_G00139900</name>
</gene>
<sequence length="166" mass="18871">MDTRLFYGSKKQDPPVRQIPSDSEDSEIDSSDSEEEWNGEKDTLDTSENEDEDTYEDDNLSEDDSSSSKTPRWKTCHRTASPVHPEHIPPSADEILSPYQYFKSLLSDDLFELIVNESNLYSIQCNPAKPLNLTVQELEQFFGTVLHMSLFGLVRTSPTKEGSFRG</sequence>
<name>A0A6A5F5D3_PERFL</name>
<feature type="compositionally biased region" description="Acidic residues" evidence="1">
    <location>
        <begin position="45"/>
        <end position="65"/>
    </location>
</feature>
<feature type="domain" description="PiggyBac transposable element-derived protein" evidence="2">
    <location>
        <begin position="97"/>
        <end position="152"/>
    </location>
</feature>
<dbReference type="Proteomes" id="UP000465112">
    <property type="component" value="Chromosome 11"/>
</dbReference>
<dbReference type="PANTHER" id="PTHR47272:SF1">
    <property type="entry name" value="PIGGYBAC TRANSPOSABLE ELEMENT-DERIVED PROTEIN 3-LIKE"/>
    <property type="match status" value="1"/>
</dbReference>